<evidence type="ECO:0000256" key="12">
    <source>
        <dbReference type="RuleBase" id="RU367136"/>
    </source>
</evidence>
<keyword evidence="4 12" id="KW-0328">Glycosyltransferase</keyword>
<keyword evidence="8 12" id="KW-1133">Transmembrane helix</keyword>
<dbReference type="InterPro" id="IPR001296">
    <property type="entry name" value="Glyco_trans_1"/>
</dbReference>
<dbReference type="GO" id="GO:0102704">
    <property type="term" value="F:GDP-Man:Man(2)GlcNAc(2)-PP-Dol alpha-1,6-mannosyltransferase activity"/>
    <property type="evidence" value="ECO:0007669"/>
    <property type="project" value="UniProtKB-UniRule"/>
</dbReference>
<comment type="caution">
    <text evidence="16">The sequence shown here is derived from an EMBL/GenBank/DDBJ whole genome shotgun (WGS) entry which is preliminary data.</text>
</comment>
<keyword evidence="6 12" id="KW-0812">Transmembrane</keyword>
<comment type="catalytic activity">
    <reaction evidence="11 12">
        <text>an alpha-D-Man-(1-&gt;3)-beta-D-Man-(1-&gt;4)-beta-D-GlcNAc-(1-&gt;4)-alpha-D-GlcNAc-diphospho-di-trans,poly-cis-dolichol + GDP-alpha-D-mannose = an alpha-D-Man-(1-&gt;3)-[alpha-D-Man-(1-&gt;6)]-beta-D-Man-(1-&gt;4)-beta-D-GlcNAc-(1-&gt;4)-alpha-D-GlcNAc-diphospho-di-trans,poly-cis-dolichol + GDP + H(+)</text>
        <dbReference type="Rhea" id="RHEA:29519"/>
        <dbReference type="Rhea" id="RHEA-COMP:19513"/>
        <dbReference type="Rhea" id="RHEA-COMP:19515"/>
        <dbReference type="ChEBI" id="CHEBI:15378"/>
        <dbReference type="ChEBI" id="CHEBI:57527"/>
        <dbReference type="ChEBI" id="CHEBI:58189"/>
        <dbReference type="ChEBI" id="CHEBI:132510"/>
        <dbReference type="ChEBI" id="CHEBI:132511"/>
        <dbReference type="EC" id="2.4.1.257"/>
    </reaction>
    <physiologicalReaction direction="left-to-right" evidence="11 12">
        <dbReference type="Rhea" id="RHEA:29520"/>
    </physiologicalReaction>
</comment>
<feature type="region of interest" description="Disordered" evidence="13">
    <location>
        <begin position="1"/>
        <end position="37"/>
    </location>
</feature>
<comment type="function">
    <text evidence="1 12">Mannosylates Man(2)GlcNAc(2)-dolichol diphosphate and Man(1)GlcNAc(2)-dolichol diphosphate to form Man(3)GlcNAc(2)-dolichol diphosphate.</text>
</comment>
<dbReference type="GO" id="GO:0005789">
    <property type="term" value="C:endoplasmic reticulum membrane"/>
    <property type="evidence" value="ECO:0007669"/>
    <property type="project" value="UniProtKB-SubCell"/>
</dbReference>
<evidence type="ECO:0000256" key="8">
    <source>
        <dbReference type="ARBA" id="ARBA00022989"/>
    </source>
</evidence>
<evidence type="ECO:0000256" key="1">
    <source>
        <dbReference type="ARBA" id="ARBA00003142"/>
    </source>
</evidence>
<dbReference type="InterPro" id="IPR027054">
    <property type="entry name" value="ALG2"/>
</dbReference>
<evidence type="ECO:0000256" key="10">
    <source>
        <dbReference type="ARBA" id="ARBA00045103"/>
    </source>
</evidence>
<dbReference type="GeneID" id="55970886"/>
<feature type="compositionally biased region" description="Low complexity" evidence="13">
    <location>
        <begin position="1"/>
        <end position="10"/>
    </location>
</feature>
<dbReference type="Gene3D" id="3.40.50.2000">
    <property type="entry name" value="Glycogen Phosphorylase B"/>
    <property type="match status" value="2"/>
</dbReference>
<keyword evidence="9 12" id="KW-0472">Membrane</keyword>
<dbReference type="RefSeq" id="XP_035318180.1">
    <property type="nucleotide sequence ID" value="XM_035466632.1"/>
</dbReference>
<sequence>MARKSASSKAKPPPSDSDSQNSTDVATQQQGKDKPRGTIVFFHPDLGIGGAERLVVDAAVGLQERGFRVVIFTNHCDPSHCFDECRDGTLDVRVRAAGPVPMSILNRFTILCAILRHLQLLITIAITGELYSLRPDAFIADQLSAGLPLLANLYPAAPILFYCHFPDLHLALGRDASLIKRLYRRPFDTLERWSMGYSTSIAVNSDFTRRVVNGTWPGLEDQKPMRVVYPCVDTRAKAAASEDDEGDSEPVLDGDKIILSINRFEGKKDIGLAIKAFAAIPTDKREGARLVLAGGYDARIGENVRVLSELRSLADSLSLGHATVSSSDSLSSAPLTSEAPVLFLPSVSSASKAAILEASRLLVYTPAAEHFGIVPIEAMLARVPVLAATTGGPVESVQDGITGWLRSTLDTPAWTDVMTRALSLSKKERKKMGDAGARRVEELFSRDGMARRFEAILAEMLAQPRVPVESTFFGRVIELGAMVVIMAVAFGFGLLIAHFYYPVRHSVNNMLGFTKKKDT</sequence>
<evidence type="ECO:0000256" key="9">
    <source>
        <dbReference type="ARBA" id="ARBA00023136"/>
    </source>
</evidence>
<evidence type="ECO:0000256" key="5">
    <source>
        <dbReference type="ARBA" id="ARBA00022679"/>
    </source>
</evidence>
<evidence type="ECO:0000259" key="15">
    <source>
        <dbReference type="Pfam" id="PF13439"/>
    </source>
</evidence>
<dbReference type="AlphaFoldDB" id="A0A9P4YM61"/>
<dbReference type="OrthoDB" id="448893at2759"/>
<evidence type="ECO:0000256" key="7">
    <source>
        <dbReference type="ARBA" id="ARBA00022824"/>
    </source>
</evidence>
<comment type="similarity">
    <text evidence="12">Belongs to the glycosyltransferase group 1 family.</text>
</comment>
<name>A0A9P4YM61_9HYPO</name>
<feature type="transmembrane region" description="Helical" evidence="12">
    <location>
        <begin position="479"/>
        <end position="501"/>
    </location>
</feature>
<organism evidence="16 17">
    <name type="scientific">Geosmithia morbida</name>
    <dbReference type="NCBI Taxonomy" id="1094350"/>
    <lineage>
        <taxon>Eukaryota</taxon>
        <taxon>Fungi</taxon>
        <taxon>Dikarya</taxon>
        <taxon>Ascomycota</taxon>
        <taxon>Pezizomycotina</taxon>
        <taxon>Sordariomycetes</taxon>
        <taxon>Hypocreomycetidae</taxon>
        <taxon>Hypocreales</taxon>
        <taxon>Bionectriaceae</taxon>
        <taxon>Geosmithia</taxon>
    </lineage>
</organism>
<evidence type="ECO:0000256" key="2">
    <source>
        <dbReference type="ARBA" id="ARBA00004586"/>
    </source>
</evidence>
<dbReference type="InterPro" id="IPR028098">
    <property type="entry name" value="Glyco_trans_4-like_N"/>
</dbReference>
<comment type="subcellular location">
    <subcellularLocation>
        <location evidence="2 12">Endoplasmic reticulum membrane</location>
    </subcellularLocation>
</comment>
<feature type="domain" description="Glycosyl transferase family 1" evidence="14">
    <location>
        <begin position="252"/>
        <end position="438"/>
    </location>
</feature>
<reference evidence="16" key="1">
    <citation type="submission" date="2020-03" db="EMBL/GenBank/DDBJ databases">
        <title>Site-based positive gene gene selection in Geosmithia morbida across the United States reveals a broad range of putative effectors and factors for local host and environmental adapation.</title>
        <authorList>
            <person name="Onufrak A."/>
            <person name="Murdoch R.W."/>
            <person name="Gazis R."/>
            <person name="Huff M."/>
            <person name="Staton M."/>
            <person name="Klingeman W."/>
            <person name="Hadziabdic D."/>
        </authorList>
    </citation>
    <scope>NUCLEOTIDE SEQUENCE</scope>
    <source>
        <strain evidence="16">1262</strain>
    </source>
</reference>
<keyword evidence="7 12" id="KW-0256">Endoplasmic reticulum</keyword>
<feature type="compositionally biased region" description="Polar residues" evidence="13">
    <location>
        <begin position="20"/>
        <end position="30"/>
    </location>
</feature>
<evidence type="ECO:0000256" key="3">
    <source>
        <dbReference type="ARBA" id="ARBA00004922"/>
    </source>
</evidence>
<dbReference type="PANTHER" id="PTHR45918:SF1">
    <property type="entry name" value="ALPHA-1,3_1,6-MANNOSYLTRANSFERASE ALG2"/>
    <property type="match status" value="1"/>
</dbReference>
<proteinExistence type="inferred from homology"/>
<dbReference type="Pfam" id="PF00534">
    <property type="entry name" value="Glycos_transf_1"/>
    <property type="match status" value="1"/>
</dbReference>
<evidence type="ECO:0000256" key="11">
    <source>
        <dbReference type="ARBA" id="ARBA00045104"/>
    </source>
</evidence>
<dbReference type="GO" id="GO:0004378">
    <property type="term" value="F:GDP-Man:Man(1)GlcNAc(2)-PP-Dol alpha-1,3-mannosyltransferase activity"/>
    <property type="evidence" value="ECO:0007669"/>
    <property type="project" value="UniProtKB-UniRule"/>
</dbReference>
<protein>
    <recommendedName>
        <fullName evidence="12">Alpha-1,3/1,6-mannosyltransferase ALG2</fullName>
        <ecNumber evidence="12">2.4.1.132</ecNumber>
        <ecNumber evidence="12">2.4.1.257</ecNumber>
    </recommendedName>
    <alternativeName>
        <fullName evidence="12">GDP-Man:Man(1)GlcNAc(2)-PP-Dol alpha-1,3-mannosyltransferase</fullName>
    </alternativeName>
</protein>
<dbReference type="EC" id="2.4.1.257" evidence="12"/>
<evidence type="ECO:0000313" key="17">
    <source>
        <dbReference type="Proteomes" id="UP000749293"/>
    </source>
</evidence>
<keyword evidence="17" id="KW-1185">Reference proteome</keyword>
<dbReference type="Pfam" id="PF13439">
    <property type="entry name" value="Glyco_transf_4"/>
    <property type="match status" value="1"/>
</dbReference>
<dbReference type="EC" id="2.4.1.132" evidence="12"/>
<evidence type="ECO:0000313" key="16">
    <source>
        <dbReference type="EMBL" id="KAF4119528.1"/>
    </source>
</evidence>
<dbReference type="PANTHER" id="PTHR45918">
    <property type="entry name" value="ALPHA-1,3/1,6-MANNOSYLTRANSFERASE ALG2"/>
    <property type="match status" value="1"/>
</dbReference>
<keyword evidence="5 12" id="KW-0808">Transferase</keyword>
<dbReference type="Proteomes" id="UP000749293">
    <property type="component" value="Unassembled WGS sequence"/>
</dbReference>
<feature type="domain" description="Glycosyltransferase subfamily 4-like N-terminal" evidence="15">
    <location>
        <begin position="48"/>
        <end position="234"/>
    </location>
</feature>
<dbReference type="EMBL" id="JAANYQ010000023">
    <property type="protein sequence ID" value="KAF4119528.1"/>
    <property type="molecule type" value="Genomic_DNA"/>
</dbReference>
<accession>A0A9P4YM61</accession>
<evidence type="ECO:0000256" key="4">
    <source>
        <dbReference type="ARBA" id="ARBA00022676"/>
    </source>
</evidence>
<evidence type="ECO:0000256" key="6">
    <source>
        <dbReference type="ARBA" id="ARBA00022692"/>
    </source>
</evidence>
<dbReference type="SUPFAM" id="SSF53756">
    <property type="entry name" value="UDP-Glycosyltransferase/glycogen phosphorylase"/>
    <property type="match status" value="1"/>
</dbReference>
<comment type="catalytic activity">
    <reaction evidence="10 12">
        <text>a beta-D-Man-(1-&gt;4)-beta-D-GlcNAc-(1-&gt;4)-alpha-D-GlcNAc-diphospho-di-trans,poly-cis-dolichol + GDP-alpha-D-mannose = an alpha-D-Man-(1-&gt;3)-beta-D-Man-(1-&gt;4)-beta-D-GlcNAc-(1-&gt;4)-alpha-D-GlcNAc-diphospho-di-trans,poly-cis-dolichol + GDP + H(+)</text>
        <dbReference type="Rhea" id="RHEA:29515"/>
        <dbReference type="Rhea" id="RHEA-COMP:19511"/>
        <dbReference type="Rhea" id="RHEA-COMP:19513"/>
        <dbReference type="ChEBI" id="CHEBI:15378"/>
        <dbReference type="ChEBI" id="CHEBI:57527"/>
        <dbReference type="ChEBI" id="CHEBI:58189"/>
        <dbReference type="ChEBI" id="CHEBI:58472"/>
        <dbReference type="ChEBI" id="CHEBI:132510"/>
        <dbReference type="EC" id="2.4.1.132"/>
    </reaction>
    <physiologicalReaction direction="left-to-right" evidence="10 12">
        <dbReference type="Rhea" id="RHEA:29516"/>
    </physiologicalReaction>
</comment>
<evidence type="ECO:0000256" key="13">
    <source>
        <dbReference type="SAM" id="MobiDB-lite"/>
    </source>
</evidence>
<gene>
    <name evidence="16" type="ORF">GMORB2_4658</name>
</gene>
<comment type="pathway">
    <text evidence="3 12">Protein modification; protein glycosylation.</text>
</comment>
<evidence type="ECO:0000259" key="14">
    <source>
        <dbReference type="Pfam" id="PF00534"/>
    </source>
</evidence>